<feature type="region of interest" description="Disordered" evidence="2">
    <location>
        <begin position="112"/>
        <end position="208"/>
    </location>
</feature>
<feature type="domain" description="SIN1-type PH" evidence="4">
    <location>
        <begin position="710"/>
        <end position="817"/>
    </location>
</feature>
<feature type="region of interest" description="Disordered" evidence="2">
    <location>
        <begin position="646"/>
        <end position="665"/>
    </location>
</feature>
<evidence type="ECO:0000259" key="4">
    <source>
        <dbReference type="Pfam" id="PF16979"/>
    </source>
</evidence>
<feature type="compositionally biased region" description="Basic and acidic residues" evidence="2">
    <location>
        <begin position="116"/>
        <end position="134"/>
    </location>
</feature>
<feature type="compositionally biased region" description="Acidic residues" evidence="2">
    <location>
        <begin position="135"/>
        <end position="148"/>
    </location>
</feature>
<proteinExistence type="inferred from homology"/>
<dbReference type="InterPro" id="IPR011993">
    <property type="entry name" value="PH-like_dom_sf"/>
</dbReference>
<keyword evidence="5" id="KW-0418">Kinase</keyword>
<dbReference type="GO" id="GO:0016301">
    <property type="term" value="F:kinase activity"/>
    <property type="evidence" value="ECO:0007669"/>
    <property type="project" value="UniProtKB-KW"/>
</dbReference>
<reference evidence="5 6" key="1">
    <citation type="submission" date="2024-02" db="EMBL/GenBank/DDBJ databases">
        <title>Discinaceae phylogenomics.</title>
        <authorList>
            <person name="Dirks A.C."/>
            <person name="James T.Y."/>
        </authorList>
    </citation>
    <scope>NUCLEOTIDE SEQUENCE [LARGE SCALE GENOMIC DNA]</scope>
    <source>
        <strain evidence="5 6">ACD0624</strain>
    </source>
</reference>
<dbReference type="PANTHER" id="PTHR13335:SF1">
    <property type="entry name" value="TARGET OF RAPAMYCIN COMPLEX 2 SUBUNIT MAPKAP1"/>
    <property type="match status" value="1"/>
</dbReference>
<organism evidence="5 6">
    <name type="scientific">Discina gigas</name>
    <dbReference type="NCBI Taxonomy" id="1032678"/>
    <lineage>
        <taxon>Eukaryota</taxon>
        <taxon>Fungi</taxon>
        <taxon>Dikarya</taxon>
        <taxon>Ascomycota</taxon>
        <taxon>Pezizomycotina</taxon>
        <taxon>Pezizomycetes</taxon>
        <taxon>Pezizales</taxon>
        <taxon>Discinaceae</taxon>
        <taxon>Discina</taxon>
    </lineage>
</organism>
<sequence length="825" mass="89424">FVLYRIRNRYLQCMKDGVGERLISINPSALNVPAFKNAGWGSPSEIRRTYSPPIPVGAETEYFTNNPPRSIRDSPVPPPVTGIALGNPDAEDGLVTGGLTSHFSNESVELAIAKAPKTESAKGSQKAREMHREEDDSSDMSEDSDDNDGSQAPTQRIQFDFSKKEIAPRPRSGSSPIRSGPQVLVTSPSKSRTRRLRGGSHGDVDFNKSLHERLPHVNLDQLPDADEDLLSSGLVSEAEKLHARITDRLRSSPNSSLPRDDGFGDDTGDDSDASTSLSSDFTETVDSNPAAIGNSLSSSIRRPLPISSPAVLHALPPPIRPVSQIQPISALTQLLQAKAREAANPMEPYRLFSGKGELTPVTLKLYIPYSPRSSPFEIIINRLPKPPSGDRGNKETTVAEAIGFALYKYIEDKKEPTLRVELCDINQWTLRMVDDGEPDEDFPPLERTQPVTAYIVKKSGRGGRLGARETKLEGEFALVEATPEQYVENARVTPGLGPPKKKKVADPAPPGTAVSSDVAITANITANATTTSASASASAFAGPSLQMQLQPLFIPGAPKTGSSKIIRIHISTIDEFAQSVSVCVTSDTYIGEVLEQVCRKKHLDKSKYILRLTGHPNVVWPLERAVSALGDRAELDLVKRKVLPEEKEKEKEIASPGAGESGSAGVGVGSASLGGAMAAVMGAGASGKTPKRGKFLQPVAWTPDMLSSRDYLKFTVWRKASMTFMSRHERILAIDGEYVHIMPSDQEQKTLFEAASSSKTTSIHISTIIGCKTYRRQPSLFKIVVLRPQREMKRYDFEAVSAEQAVELVGALRKGMSRFEGGGGE</sequence>
<dbReference type="EMBL" id="JBBBZM010000194">
    <property type="protein sequence ID" value="KAL0632008.1"/>
    <property type="molecule type" value="Genomic_DNA"/>
</dbReference>
<comment type="similarity">
    <text evidence="1">Belongs to the SIN1 family.</text>
</comment>
<feature type="domain" description="CRIM" evidence="3">
    <location>
        <begin position="329"/>
        <end position="489"/>
    </location>
</feature>
<dbReference type="InterPro" id="IPR031567">
    <property type="entry name" value="CRIM_dom"/>
</dbReference>
<protein>
    <submittedName>
        <fullName evidence="5">Component of a membrane-bound complex containing the Tor2p kinase</fullName>
    </submittedName>
</protein>
<dbReference type="Gene3D" id="2.30.29.30">
    <property type="entry name" value="Pleckstrin-homology domain (PH domain)/Phosphotyrosine-binding domain (PTB)"/>
    <property type="match status" value="1"/>
</dbReference>
<accession>A0ABR3G7S2</accession>
<feature type="region of interest" description="Disordered" evidence="2">
    <location>
        <begin position="246"/>
        <end position="290"/>
    </location>
</feature>
<evidence type="ECO:0000256" key="1">
    <source>
        <dbReference type="ARBA" id="ARBA00009407"/>
    </source>
</evidence>
<dbReference type="Gene3D" id="3.10.20.90">
    <property type="entry name" value="Phosphatidylinositol 3-kinase Catalytic Subunit, Chain A, domain 1"/>
    <property type="match status" value="1"/>
</dbReference>
<name>A0ABR3G7S2_9PEZI</name>
<dbReference type="PANTHER" id="PTHR13335">
    <property type="entry name" value="TARGET OF RAPAMYCIN COMPLEX 2 SUBUNIT MAPKAP1"/>
    <property type="match status" value="1"/>
</dbReference>
<dbReference type="Pfam" id="PF16979">
    <property type="entry name" value="SIN1_PH"/>
    <property type="match status" value="1"/>
</dbReference>
<feature type="non-terminal residue" evidence="5">
    <location>
        <position position="1"/>
    </location>
</feature>
<feature type="compositionally biased region" description="Acidic residues" evidence="2">
    <location>
        <begin position="263"/>
        <end position="272"/>
    </location>
</feature>
<dbReference type="InterPro" id="IPR008828">
    <property type="entry name" value="Sin1/Avo1"/>
</dbReference>
<dbReference type="Proteomes" id="UP001447188">
    <property type="component" value="Unassembled WGS sequence"/>
</dbReference>
<evidence type="ECO:0000259" key="3">
    <source>
        <dbReference type="Pfam" id="PF16978"/>
    </source>
</evidence>
<keyword evidence="6" id="KW-1185">Reference proteome</keyword>
<gene>
    <name evidence="5" type="primary">AVO1</name>
    <name evidence="5" type="ORF">Q9L58_009134</name>
</gene>
<evidence type="ECO:0000256" key="2">
    <source>
        <dbReference type="SAM" id="MobiDB-lite"/>
    </source>
</evidence>
<evidence type="ECO:0000313" key="5">
    <source>
        <dbReference type="EMBL" id="KAL0632008.1"/>
    </source>
</evidence>
<evidence type="ECO:0000313" key="6">
    <source>
        <dbReference type="Proteomes" id="UP001447188"/>
    </source>
</evidence>
<dbReference type="InterPro" id="IPR031313">
    <property type="entry name" value="Sin1_PH_dom"/>
</dbReference>
<feature type="compositionally biased region" description="Low complexity" evidence="2">
    <location>
        <begin position="273"/>
        <end position="282"/>
    </location>
</feature>
<feature type="compositionally biased region" description="Low complexity" evidence="2">
    <location>
        <begin position="169"/>
        <end position="181"/>
    </location>
</feature>
<dbReference type="Pfam" id="PF16978">
    <property type="entry name" value="CRIM"/>
    <property type="match status" value="1"/>
</dbReference>
<comment type="caution">
    <text evidence="5">The sequence shown here is derived from an EMBL/GenBank/DDBJ whole genome shotgun (WGS) entry which is preliminary data.</text>
</comment>
<keyword evidence="5" id="KW-0808">Transferase</keyword>
<feature type="region of interest" description="Disordered" evidence="2">
    <location>
        <begin position="491"/>
        <end position="513"/>
    </location>
</feature>